<protein>
    <recommendedName>
        <fullName evidence="8">Cytochrome c oxidase assembly protein</fullName>
    </recommendedName>
</protein>
<evidence type="ECO:0000256" key="1">
    <source>
        <dbReference type="ARBA" id="ARBA00004173"/>
    </source>
</evidence>
<organism evidence="6 7">
    <name type="scientific">Mycena pura</name>
    <dbReference type="NCBI Taxonomy" id="153505"/>
    <lineage>
        <taxon>Eukaryota</taxon>
        <taxon>Fungi</taxon>
        <taxon>Dikarya</taxon>
        <taxon>Basidiomycota</taxon>
        <taxon>Agaricomycotina</taxon>
        <taxon>Agaricomycetes</taxon>
        <taxon>Agaricomycetidae</taxon>
        <taxon>Agaricales</taxon>
        <taxon>Marasmiineae</taxon>
        <taxon>Mycenaceae</taxon>
        <taxon>Mycena</taxon>
    </lineage>
</organism>
<sequence length="79" mass="9366">MSSSRRAKATLSAAIGLTALTIWAVHFQQEQQHKTMYQGVVRDDERRRRKMQLREDELQESRQKRESYEKVQPIEKSGF</sequence>
<dbReference type="AlphaFoldDB" id="A0AAD6YMR3"/>
<comment type="caution">
    <text evidence="6">The sequence shown here is derived from an EMBL/GenBank/DDBJ whole genome shotgun (WGS) entry which is preliminary data.</text>
</comment>
<dbReference type="GO" id="GO:0033617">
    <property type="term" value="P:mitochondrial respiratory chain complex IV assembly"/>
    <property type="evidence" value="ECO:0007669"/>
    <property type="project" value="TreeGrafter"/>
</dbReference>
<dbReference type="PANTHER" id="PTHR28163:SF1">
    <property type="entry name" value="PROTEIN PET117 HOMOLOG, MITOCHONDRIAL"/>
    <property type="match status" value="1"/>
</dbReference>
<feature type="region of interest" description="Disordered" evidence="5">
    <location>
        <begin position="52"/>
        <end position="79"/>
    </location>
</feature>
<dbReference type="Proteomes" id="UP001219525">
    <property type="component" value="Unassembled WGS sequence"/>
</dbReference>
<comment type="subcellular location">
    <subcellularLocation>
        <location evidence="1">Mitochondrion</location>
    </subcellularLocation>
</comment>
<evidence type="ECO:0000256" key="3">
    <source>
        <dbReference type="ARBA" id="ARBA00022946"/>
    </source>
</evidence>
<keyword evidence="4" id="KW-0496">Mitochondrion</keyword>
<dbReference type="InterPro" id="IPR031568">
    <property type="entry name" value="Pet117"/>
</dbReference>
<keyword evidence="7" id="KW-1185">Reference proteome</keyword>
<name>A0AAD6YMR3_9AGAR</name>
<evidence type="ECO:0008006" key="8">
    <source>
        <dbReference type="Google" id="ProtNLM"/>
    </source>
</evidence>
<dbReference type="EMBL" id="JARJCW010000005">
    <property type="protein sequence ID" value="KAJ7224157.1"/>
    <property type="molecule type" value="Genomic_DNA"/>
</dbReference>
<dbReference type="GO" id="GO:0005739">
    <property type="term" value="C:mitochondrion"/>
    <property type="evidence" value="ECO:0007669"/>
    <property type="project" value="UniProtKB-SubCell"/>
</dbReference>
<comment type="similarity">
    <text evidence="2">Belongs to the PET117 family.</text>
</comment>
<dbReference type="Pfam" id="PF15786">
    <property type="entry name" value="PET117"/>
    <property type="match status" value="1"/>
</dbReference>
<keyword evidence="3" id="KW-0809">Transit peptide</keyword>
<accession>A0AAD6YMR3</accession>
<evidence type="ECO:0000256" key="5">
    <source>
        <dbReference type="SAM" id="MobiDB-lite"/>
    </source>
</evidence>
<evidence type="ECO:0000256" key="2">
    <source>
        <dbReference type="ARBA" id="ARBA00008197"/>
    </source>
</evidence>
<evidence type="ECO:0000313" key="7">
    <source>
        <dbReference type="Proteomes" id="UP001219525"/>
    </source>
</evidence>
<reference evidence="6" key="1">
    <citation type="submission" date="2023-03" db="EMBL/GenBank/DDBJ databases">
        <title>Massive genome expansion in bonnet fungi (Mycena s.s.) driven by repeated elements and novel gene families across ecological guilds.</title>
        <authorList>
            <consortium name="Lawrence Berkeley National Laboratory"/>
            <person name="Harder C.B."/>
            <person name="Miyauchi S."/>
            <person name="Viragh M."/>
            <person name="Kuo A."/>
            <person name="Thoen E."/>
            <person name="Andreopoulos B."/>
            <person name="Lu D."/>
            <person name="Skrede I."/>
            <person name="Drula E."/>
            <person name="Henrissat B."/>
            <person name="Morin E."/>
            <person name="Kohler A."/>
            <person name="Barry K."/>
            <person name="LaButti K."/>
            <person name="Morin E."/>
            <person name="Salamov A."/>
            <person name="Lipzen A."/>
            <person name="Mereny Z."/>
            <person name="Hegedus B."/>
            <person name="Baldrian P."/>
            <person name="Stursova M."/>
            <person name="Weitz H."/>
            <person name="Taylor A."/>
            <person name="Grigoriev I.V."/>
            <person name="Nagy L.G."/>
            <person name="Martin F."/>
            <person name="Kauserud H."/>
        </authorList>
    </citation>
    <scope>NUCLEOTIDE SEQUENCE</scope>
    <source>
        <strain evidence="6">9144</strain>
    </source>
</reference>
<proteinExistence type="inferred from homology"/>
<evidence type="ECO:0000256" key="4">
    <source>
        <dbReference type="ARBA" id="ARBA00023128"/>
    </source>
</evidence>
<evidence type="ECO:0000313" key="6">
    <source>
        <dbReference type="EMBL" id="KAJ7224157.1"/>
    </source>
</evidence>
<gene>
    <name evidence="6" type="ORF">GGX14DRAFT_424516</name>
</gene>
<dbReference type="PANTHER" id="PTHR28163">
    <property type="entry name" value="PROTEIN PET117 HOMOLOG, MITOCHONDRIAL"/>
    <property type="match status" value="1"/>
</dbReference>